<feature type="region of interest" description="Disordered" evidence="7">
    <location>
        <begin position="405"/>
        <end position="486"/>
    </location>
</feature>
<feature type="region of interest" description="Disordered" evidence="7">
    <location>
        <begin position="267"/>
        <end position="314"/>
    </location>
</feature>
<evidence type="ECO:0000313" key="10">
    <source>
        <dbReference type="Proteomes" id="UP000594638"/>
    </source>
</evidence>
<dbReference type="GO" id="GO:0003700">
    <property type="term" value="F:DNA-binding transcription factor activity"/>
    <property type="evidence" value="ECO:0007669"/>
    <property type="project" value="InterPro"/>
</dbReference>
<feature type="region of interest" description="Disordered" evidence="7">
    <location>
        <begin position="62"/>
        <end position="93"/>
    </location>
</feature>
<dbReference type="OrthoDB" id="1923003at2759"/>
<keyword evidence="5" id="KW-0804">Transcription</keyword>
<feature type="region of interest" description="Disordered" evidence="7">
    <location>
        <begin position="673"/>
        <end position="714"/>
    </location>
</feature>
<dbReference type="EMBL" id="CACTIH010007275">
    <property type="protein sequence ID" value="CAA3007437.1"/>
    <property type="molecule type" value="Genomic_DNA"/>
</dbReference>
<comment type="subcellular location">
    <subcellularLocation>
        <location evidence="1">Nucleus</location>
    </subcellularLocation>
</comment>
<dbReference type="FunFam" id="2.20.25.80:FF:000001">
    <property type="entry name" value="WRKY transcription factor 33"/>
    <property type="match status" value="1"/>
</dbReference>
<dbReference type="Proteomes" id="UP000594638">
    <property type="component" value="Unassembled WGS sequence"/>
</dbReference>
<dbReference type="GO" id="GO:0005634">
    <property type="term" value="C:nucleus"/>
    <property type="evidence" value="ECO:0007669"/>
    <property type="project" value="UniProtKB-SubCell"/>
</dbReference>
<organism evidence="9 10">
    <name type="scientific">Olea europaea subsp. europaea</name>
    <dbReference type="NCBI Taxonomy" id="158383"/>
    <lineage>
        <taxon>Eukaryota</taxon>
        <taxon>Viridiplantae</taxon>
        <taxon>Streptophyta</taxon>
        <taxon>Embryophyta</taxon>
        <taxon>Tracheophyta</taxon>
        <taxon>Spermatophyta</taxon>
        <taxon>Magnoliopsida</taxon>
        <taxon>eudicotyledons</taxon>
        <taxon>Gunneridae</taxon>
        <taxon>Pentapetalae</taxon>
        <taxon>asterids</taxon>
        <taxon>lamiids</taxon>
        <taxon>Lamiales</taxon>
        <taxon>Oleaceae</taxon>
        <taxon>Oleeae</taxon>
        <taxon>Olea</taxon>
    </lineage>
</organism>
<evidence type="ECO:0000256" key="3">
    <source>
        <dbReference type="ARBA" id="ARBA00023015"/>
    </source>
</evidence>
<dbReference type="InterPro" id="IPR044810">
    <property type="entry name" value="WRKY_plant"/>
</dbReference>
<dbReference type="InterPro" id="IPR003657">
    <property type="entry name" value="WRKY_dom"/>
</dbReference>
<keyword evidence="10" id="KW-1185">Reference proteome</keyword>
<gene>
    <name evidence="9" type="ORF">OLEA9_A093229</name>
</gene>
<dbReference type="AlphaFoldDB" id="A0A8S0TQ72"/>
<feature type="compositionally biased region" description="Polar residues" evidence="7">
    <location>
        <begin position="80"/>
        <end position="93"/>
    </location>
</feature>
<dbReference type="PROSITE" id="PS50811">
    <property type="entry name" value="WRKY"/>
    <property type="match status" value="2"/>
</dbReference>
<evidence type="ECO:0000256" key="2">
    <source>
        <dbReference type="ARBA" id="ARBA00022737"/>
    </source>
</evidence>
<feature type="region of interest" description="Disordered" evidence="7">
    <location>
        <begin position="357"/>
        <end position="385"/>
    </location>
</feature>
<dbReference type="Pfam" id="PF03106">
    <property type="entry name" value="WRKY"/>
    <property type="match status" value="2"/>
</dbReference>
<dbReference type="PANTHER" id="PTHR31221">
    <property type="entry name" value="WRKY TRANSCRIPTION FACTOR PROTEIN 1-RELATED"/>
    <property type="match status" value="1"/>
</dbReference>
<dbReference type="GO" id="GO:0043565">
    <property type="term" value="F:sequence-specific DNA binding"/>
    <property type="evidence" value="ECO:0007669"/>
    <property type="project" value="InterPro"/>
</dbReference>
<sequence>MSGFDDYVAIMGDWTSQITSPKTFFTSMYNFDPSAISTAESDSHNRSQTPFTGPEMQVASRNIDVKDKTLNSVEGDETSKSNAPSEPKMSSQGSLMERMIARAGFNAPRLNIENIRSPDQNPEVQSPYLTIPPGVSPAALLDSPLFVSNSQILPSPTTGKFSVSPSGKNQNSALMTDDPDQCKENISEDANASSFAYQPVTGSGSALDYGAATEASQYQQPFPRNEVSAHSINWLQPESMEPQNVHSGSNSTSSPQINFSKLSAENIDSSLSSDPRTRNPVGFAEHSSPLDVPQKANADQRSSDPAEDGYNWRKYGQKQVKSGEYPRSYFKCTNLNCSVKKKVERSHEGNVIGIIYKGAHNHPKPPSNIKSTLGSSSAIGDATESPMTVADGDQILSTVLKSGASDWSQDNLEPKSSASASNECSNGDLSLQAHSGTQIESGEGVDGSSTFSNNENEVGTHGSVSLGNDVDGEELESKRRRIKTSDMSRATIGIREPKVVVQTISEVDILDDGYRWRKYGQKVVKGNPNPRSYYKCTSPGCNVRKHVERASHDLMSVITTYEGKHNHVVPEARNSSHFNYGTLTPAAASSLFQRAEASQLHNSMARFKRPSSLGLFGLPGKSELRTTPGFGFGMNQPNLVNLPMAGLVPSQGQLPVLPVRPYFGKLHPTKDAGFVLPKGEPKPGNVPDSSSDASNSSSVYRQITSRWSCGPPNM</sequence>
<proteinExistence type="predicted"/>
<feature type="domain" description="WRKY" evidence="8">
    <location>
        <begin position="505"/>
        <end position="570"/>
    </location>
</feature>
<keyword evidence="6" id="KW-0539">Nucleus</keyword>
<evidence type="ECO:0000256" key="5">
    <source>
        <dbReference type="ARBA" id="ARBA00023163"/>
    </source>
</evidence>
<dbReference type="Gene3D" id="2.20.25.80">
    <property type="entry name" value="WRKY domain"/>
    <property type="match status" value="2"/>
</dbReference>
<dbReference type="Gramene" id="OE9A093229T1">
    <property type="protein sequence ID" value="OE9A093229C1"/>
    <property type="gene ID" value="OE9A093229"/>
</dbReference>
<dbReference type="InterPro" id="IPR036576">
    <property type="entry name" value="WRKY_dom_sf"/>
</dbReference>
<protein>
    <submittedName>
        <fullName evidence="9">Probable WRKY transcription factor 2 isoform X1</fullName>
    </submittedName>
</protein>
<feature type="compositionally biased region" description="Low complexity" evidence="7">
    <location>
        <begin position="688"/>
        <end position="698"/>
    </location>
</feature>
<feature type="compositionally biased region" description="Polar residues" evidence="7">
    <location>
        <begin position="447"/>
        <end position="466"/>
    </location>
</feature>
<accession>A0A8S0TQ72</accession>
<feature type="region of interest" description="Disordered" evidence="7">
    <location>
        <begin position="156"/>
        <end position="180"/>
    </location>
</feature>
<dbReference type="PANTHER" id="PTHR31221:SF338">
    <property type="entry name" value="OS08G0499300 PROTEIN"/>
    <property type="match status" value="1"/>
</dbReference>
<feature type="domain" description="WRKY" evidence="8">
    <location>
        <begin position="301"/>
        <end position="365"/>
    </location>
</feature>
<evidence type="ECO:0000259" key="8">
    <source>
        <dbReference type="PROSITE" id="PS50811"/>
    </source>
</evidence>
<feature type="compositionally biased region" description="Polar residues" evidence="7">
    <location>
        <begin position="405"/>
        <end position="440"/>
    </location>
</feature>
<dbReference type="SUPFAM" id="SSF118290">
    <property type="entry name" value="WRKY DNA-binding domain"/>
    <property type="match status" value="2"/>
</dbReference>
<evidence type="ECO:0000256" key="1">
    <source>
        <dbReference type="ARBA" id="ARBA00004123"/>
    </source>
</evidence>
<keyword evidence="4" id="KW-0238">DNA-binding</keyword>
<evidence type="ECO:0000256" key="4">
    <source>
        <dbReference type="ARBA" id="ARBA00023125"/>
    </source>
</evidence>
<feature type="compositionally biased region" description="Polar residues" evidence="7">
    <location>
        <begin position="156"/>
        <end position="174"/>
    </location>
</feature>
<keyword evidence="2" id="KW-0677">Repeat</keyword>
<dbReference type="FunFam" id="2.20.25.80:FF:000006">
    <property type="entry name" value="WRKY transcription factor"/>
    <property type="match status" value="1"/>
</dbReference>
<dbReference type="SMART" id="SM00774">
    <property type="entry name" value="WRKY"/>
    <property type="match status" value="2"/>
</dbReference>
<evidence type="ECO:0000256" key="7">
    <source>
        <dbReference type="SAM" id="MobiDB-lite"/>
    </source>
</evidence>
<name>A0A8S0TQ72_OLEEU</name>
<comment type="caution">
    <text evidence="9">The sequence shown here is derived from an EMBL/GenBank/DDBJ whole genome shotgun (WGS) entry which is preliminary data.</text>
</comment>
<evidence type="ECO:0000313" key="9">
    <source>
        <dbReference type="EMBL" id="CAA3007437.1"/>
    </source>
</evidence>
<feature type="compositionally biased region" description="Polar residues" evidence="7">
    <location>
        <begin position="368"/>
        <end position="378"/>
    </location>
</feature>
<keyword evidence="3" id="KW-0805">Transcription regulation</keyword>
<reference evidence="9 10" key="1">
    <citation type="submission" date="2019-12" db="EMBL/GenBank/DDBJ databases">
        <authorList>
            <person name="Alioto T."/>
            <person name="Alioto T."/>
            <person name="Gomez Garrido J."/>
        </authorList>
    </citation>
    <scope>NUCLEOTIDE SEQUENCE [LARGE SCALE GENOMIC DNA]</scope>
</reference>
<evidence type="ECO:0000256" key="6">
    <source>
        <dbReference type="ARBA" id="ARBA00023242"/>
    </source>
</evidence>